<dbReference type="Gene3D" id="1.20.120.900">
    <property type="entry name" value="Pex19, mPTS binding domain"/>
    <property type="match status" value="1"/>
</dbReference>
<dbReference type="OrthoDB" id="21292at2759"/>
<dbReference type="InterPro" id="IPR038322">
    <property type="entry name" value="Pex19_C_sf"/>
</dbReference>
<reference evidence="2" key="1">
    <citation type="submission" date="2021-06" db="EMBL/GenBank/DDBJ databases">
        <authorList>
            <person name="Kallberg Y."/>
            <person name="Tangrot J."/>
            <person name="Rosling A."/>
        </authorList>
    </citation>
    <scope>NUCLEOTIDE SEQUENCE</scope>
    <source>
        <strain evidence="2">FL130A</strain>
    </source>
</reference>
<organism evidence="2 3">
    <name type="scientific">Ambispora leptoticha</name>
    <dbReference type="NCBI Taxonomy" id="144679"/>
    <lineage>
        <taxon>Eukaryota</taxon>
        <taxon>Fungi</taxon>
        <taxon>Fungi incertae sedis</taxon>
        <taxon>Mucoromycota</taxon>
        <taxon>Glomeromycotina</taxon>
        <taxon>Glomeromycetes</taxon>
        <taxon>Archaeosporales</taxon>
        <taxon>Ambisporaceae</taxon>
        <taxon>Ambispora</taxon>
    </lineage>
</organism>
<proteinExistence type="predicted"/>
<feature type="region of interest" description="Disordered" evidence="1">
    <location>
        <begin position="39"/>
        <end position="76"/>
    </location>
</feature>
<comment type="caution">
    <text evidence="2">The sequence shown here is derived from an EMBL/GenBank/DDBJ whole genome shotgun (WGS) entry which is preliminary data.</text>
</comment>
<feature type="compositionally biased region" description="Low complexity" evidence="1">
    <location>
        <begin position="49"/>
        <end position="68"/>
    </location>
</feature>
<dbReference type="GO" id="GO:0005778">
    <property type="term" value="C:peroxisomal membrane"/>
    <property type="evidence" value="ECO:0007669"/>
    <property type="project" value="TreeGrafter"/>
</dbReference>
<dbReference type="EMBL" id="CAJVPS010000080">
    <property type="protein sequence ID" value="CAG8449320.1"/>
    <property type="molecule type" value="Genomic_DNA"/>
</dbReference>
<evidence type="ECO:0000313" key="2">
    <source>
        <dbReference type="EMBL" id="CAG8449320.1"/>
    </source>
</evidence>
<gene>
    <name evidence="2" type="ORF">ALEPTO_LOCUS901</name>
</gene>
<evidence type="ECO:0000256" key="1">
    <source>
        <dbReference type="SAM" id="MobiDB-lite"/>
    </source>
</evidence>
<sequence>MASSDKSDKKCTVVDEDDDLDNLLDDVLDNFSNVTVSSSAKTNILNGGSASNAPTNNAPTNNASLSSPELEDSSNGLGLEDEEYAQQFTAEMEALVKKLGDPEELRQTFEAFLKNDYTESTETTGGVNSSGNTKKSFQETINQTLNKLQKSSDQVDAEVSEEDANEEFLAEMMRQMEGLPYNGDIQDMFEKVMEQLTSKDILYEPMKHIATKYPEWLKDNKDKISQEEYERYKRQSDYIQKIAAYFEAPDYDEKNEQQNKELVDLMQKLQDFGQPPAGVLADLAPDMELDEQGLPKFLSADSDKCSIM</sequence>
<dbReference type="Pfam" id="PF04614">
    <property type="entry name" value="Pex19"/>
    <property type="match status" value="1"/>
</dbReference>
<name>A0A9N8VDK9_9GLOM</name>
<dbReference type="InterPro" id="IPR006708">
    <property type="entry name" value="Pex19"/>
</dbReference>
<accession>A0A9N8VDK9</accession>
<dbReference type="PANTHER" id="PTHR12774">
    <property type="entry name" value="PEROXISOMAL BIOGENESIS FACTOR 19"/>
    <property type="match status" value="1"/>
</dbReference>
<keyword evidence="3" id="KW-1185">Reference proteome</keyword>
<dbReference type="GO" id="GO:0033328">
    <property type="term" value="F:peroxisome membrane targeting sequence binding"/>
    <property type="evidence" value="ECO:0007669"/>
    <property type="project" value="TreeGrafter"/>
</dbReference>
<dbReference type="Proteomes" id="UP000789508">
    <property type="component" value="Unassembled WGS sequence"/>
</dbReference>
<dbReference type="AlphaFoldDB" id="A0A9N8VDK9"/>
<protein>
    <submittedName>
        <fullName evidence="2">10375_t:CDS:1</fullName>
    </submittedName>
</protein>
<dbReference type="PANTHER" id="PTHR12774:SF2">
    <property type="entry name" value="PEROXISOMAL BIOGENESIS FACTOR 19"/>
    <property type="match status" value="1"/>
</dbReference>
<dbReference type="GO" id="GO:0045046">
    <property type="term" value="P:protein import into peroxisome membrane"/>
    <property type="evidence" value="ECO:0007669"/>
    <property type="project" value="TreeGrafter"/>
</dbReference>
<evidence type="ECO:0000313" key="3">
    <source>
        <dbReference type="Proteomes" id="UP000789508"/>
    </source>
</evidence>
<feature type="compositionally biased region" description="Polar residues" evidence="1">
    <location>
        <begin position="39"/>
        <end position="48"/>
    </location>
</feature>